<evidence type="ECO:0000259" key="2">
    <source>
        <dbReference type="PROSITE" id="PS50076"/>
    </source>
</evidence>
<dbReference type="AlphaFoldDB" id="A0A6A5ZUY0"/>
<feature type="domain" description="J" evidence="2">
    <location>
        <begin position="128"/>
        <end position="196"/>
    </location>
</feature>
<dbReference type="RefSeq" id="XP_033517926.1">
    <property type="nucleotide sequence ID" value="XM_033666361.1"/>
</dbReference>
<dbReference type="InterPro" id="IPR050817">
    <property type="entry name" value="DjlA_DnaK_co-chaperone"/>
</dbReference>
<dbReference type="PANTHER" id="PTHR24074">
    <property type="entry name" value="CO-CHAPERONE PROTEIN DJLA"/>
    <property type="match status" value="1"/>
</dbReference>
<gene>
    <name evidence="3" type="ORF">P153DRAFT_351961</name>
</gene>
<name>A0A6A5ZUY0_9PLEO</name>
<dbReference type="GeneID" id="54406793"/>
<dbReference type="Proteomes" id="UP000799771">
    <property type="component" value="Unassembled WGS sequence"/>
</dbReference>
<proteinExistence type="predicted"/>
<dbReference type="CDD" id="cd06257">
    <property type="entry name" value="DnaJ"/>
    <property type="match status" value="1"/>
</dbReference>
<dbReference type="EMBL" id="ML977526">
    <property type="protein sequence ID" value="KAF2123532.1"/>
    <property type="molecule type" value="Genomic_DNA"/>
</dbReference>
<keyword evidence="4" id="KW-1185">Reference proteome</keyword>
<evidence type="ECO:0000313" key="4">
    <source>
        <dbReference type="Proteomes" id="UP000799771"/>
    </source>
</evidence>
<feature type="compositionally biased region" description="Polar residues" evidence="1">
    <location>
        <begin position="57"/>
        <end position="68"/>
    </location>
</feature>
<protein>
    <submittedName>
        <fullName evidence="3">DnaJ-domain-containing protein</fullName>
    </submittedName>
</protein>
<evidence type="ECO:0000256" key="1">
    <source>
        <dbReference type="SAM" id="MobiDB-lite"/>
    </source>
</evidence>
<dbReference type="SMART" id="SM00271">
    <property type="entry name" value="DnaJ"/>
    <property type="match status" value="1"/>
</dbReference>
<dbReference type="Pfam" id="PF00226">
    <property type="entry name" value="DnaJ"/>
    <property type="match status" value="1"/>
</dbReference>
<feature type="compositionally biased region" description="Pro residues" evidence="1">
    <location>
        <begin position="69"/>
        <end position="79"/>
    </location>
</feature>
<dbReference type="OrthoDB" id="10250354at2759"/>
<organism evidence="3 4">
    <name type="scientific">Dothidotthia symphoricarpi CBS 119687</name>
    <dbReference type="NCBI Taxonomy" id="1392245"/>
    <lineage>
        <taxon>Eukaryota</taxon>
        <taxon>Fungi</taxon>
        <taxon>Dikarya</taxon>
        <taxon>Ascomycota</taxon>
        <taxon>Pezizomycotina</taxon>
        <taxon>Dothideomycetes</taxon>
        <taxon>Pleosporomycetidae</taxon>
        <taxon>Pleosporales</taxon>
        <taxon>Dothidotthiaceae</taxon>
        <taxon>Dothidotthia</taxon>
    </lineage>
</organism>
<feature type="region of interest" description="Disordered" evidence="1">
    <location>
        <begin position="103"/>
        <end position="122"/>
    </location>
</feature>
<feature type="region of interest" description="Disordered" evidence="1">
    <location>
        <begin position="1"/>
        <end position="79"/>
    </location>
</feature>
<dbReference type="InterPro" id="IPR001623">
    <property type="entry name" value="DnaJ_domain"/>
</dbReference>
<sequence length="202" mass="22944">MTRSQARVGHQTTTNKPSLRKRDRNSKTAEFNVYVDPQTENGLPTPPLKKPKRISRSPLSVRTGSPNISPAPSPLGPDTPFPYSPADPFWCDKENYDRRTYYLTPPSTPVARRPSTVSADTPAPKNMTLYSLLGLNDSKASDKKIRMAYKKMAMKYHPDRADQEERCAATLRMQRVNAARDVLLDQKRRKAYHQNGQLPWSM</sequence>
<evidence type="ECO:0000313" key="3">
    <source>
        <dbReference type="EMBL" id="KAF2123532.1"/>
    </source>
</evidence>
<accession>A0A6A5ZUY0</accession>
<dbReference type="PROSITE" id="PS50076">
    <property type="entry name" value="DNAJ_2"/>
    <property type="match status" value="1"/>
</dbReference>
<feature type="compositionally biased region" description="Polar residues" evidence="1">
    <location>
        <begin position="1"/>
        <end position="17"/>
    </location>
</feature>
<reference evidence="3" key="1">
    <citation type="journal article" date="2020" name="Stud. Mycol.">
        <title>101 Dothideomycetes genomes: a test case for predicting lifestyles and emergence of pathogens.</title>
        <authorList>
            <person name="Haridas S."/>
            <person name="Albert R."/>
            <person name="Binder M."/>
            <person name="Bloem J."/>
            <person name="Labutti K."/>
            <person name="Salamov A."/>
            <person name="Andreopoulos B."/>
            <person name="Baker S."/>
            <person name="Barry K."/>
            <person name="Bills G."/>
            <person name="Bluhm B."/>
            <person name="Cannon C."/>
            <person name="Castanera R."/>
            <person name="Culley D."/>
            <person name="Daum C."/>
            <person name="Ezra D."/>
            <person name="Gonzalez J."/>
            <person name="Henrissat B."/>
            <person name="Kuo A."/>
            <person name="Liang C."/>
            <person name="Lipzen A."/>
            <person name="Lutzoni F."/>
            <person name="Magnuson J."/>
            <person name="Mondo S."/>
            <person name="Nolan M."/>
            <person name="Ohm R."/>
            <person name="Pangilinan J."/>
            <person name="Park H.-J."/>
            <person name="Ramirez L."/>
            <person name="Alfaro M."/>
            <person name="Sun H."/>
            <person name="Tritt A."/>
            <person name="Yoshinaga Y."/>
            <person name="Zwiers L.-H."/>
            <person name="Turgeon B."/>
            <person name="Goodwin S."/>
            <person name="Spatafora J."/>
            <person name="Crous P."/>
            <person name="Grigoriev I."/>
        </authorList>
    </citation>
    <scope>NUCLEOTIDE SEQUENCE</scope>
    <source>
        <strain evidence="3">CBS 119687</strain>
    </source>
</reference>
<dbReference type="InterPro" id="IPR036869">
    <property type="entry name" value="J_dom_sf"/>
</dbReference>
<dbReference type="SUPFAM" id="SSF46565">
    <property type="entry name" value="Chaperone J-domain"/>
    <property type="match status" value="1"/>
</dbReference>
<dbReference type="Gene3D" id="1.10.287.110">
    <property type="entry name" value="DnaJ domain"/>
    <property type="match status" value="1"/>
</dbReference>
<dbReference type="PRINTS" id="PR00625">
    <property type="entry name" value="JDOMAIN"/>
</dbReference>